<dbReference type="EMBL" id="GBRH01158798">
    <property type="protein sequence ID" value="JAE39098.1"/>
    <property type="molecule type" value="Transcribed_RNA"/>
</dbReference>
<protein>
    <submittedName>
        <fullName evidence="1">Uncharacterized protein</fullName>
    </submittedName>
</protein>
<reference evidence="1" key="2">
    <citation type="journal article" date="2015" name="Data Brief">
        <title>Shoot transcriptome of the giant reed, Arundo donax.</title>
        <authorList>
            <person name="Barrero R.A."/>
            <person name="Guerrero F.D."/>
            <person name="Moolhuijzen P."/>
            <person name="Goolsby J.A."/>
            <person name="Tidwell J."/>
            <person name="Bellgard S.E."/>
            <person name="Bellgard M.I."/>
        </authorList>
    </citation>
    <scope>NUCLEOTIDE SEQUENCE</scope>
    <source>
        <tissue evidence="1">Shoot tissue taken approximately 20 cm above the soil surface</tissue>
    </source>
</reference>
<reference evidence="1" key="1">
    <citation type="submission" date="2014-09" db="EMBL/GenBank/DDBJ databases">
        <authorList>
            <person name="Magalhaes I.L.F."/>
            <person name="Oliveira U."/>
            <person name="Santos F.R."/>
            <person name="Vidigal T.H.D.A."/>
            <person name="Brescovit A.D."/>
            <person name="Santos A.J."/>
        </authorList>
    </citation>
    <scope>NUCLEOTIDE SEQUENCE</scope>
    <source>
        <tissue evidence="1">Shoot tissue taken approximately 20 cm above the soil surface</tissue>
    </source>
</reference>
<proteinExistence type="predicted"/>
<name>A0A0A9I1U8_ARUDO</name>
<evidence type="ECO:0000313" key="1">
    <source>
        <dbReference type="EMBL" id="JAE39098.1"/>
    </source>
</evidence>
<accession>A0A0A9I1U8</accession>
<organism evidence="1">
    <name type="scientific">Arundo donax</name>
    <name type="common">Giant reed</name>
    <name type="synonym">Donax arundinaceus</name>
    <dbReference type="NCBI Taxonomy" id="35708"/>
    <lineage>
        <taxon>Eukaryota</taxon>
        <taxon>Viridiplantae</taxon>
        <taxon>Streptophyta</taxon>
        <taxon>Embryophyta</taxon>
        <taxon>Tracheophyta</taxon>
        <taxon>Spermatophyta</taxon>
        <taxon>Magnoliopsida</taxon>
        <taxon>Liliopsida</taxon>
        <taxon>Poales</taxon>
        <taxon>Poaceae</taxon>
        <taxon>PACMAD clade</taxon>
        <taxon>Arundinoideae</taxon>
        <taxon>Arundineae</taxon>
        <taxon>Arundo</taxon>
    </lineage>
</organism>
<dbReference type="AlphaFoldDB" id="A0A0A9I1U8"/>
<sequence length="34" mass="4129">MPIKATIRTYQKRKKSNGFKLTIYYLDYFGQINK</sequence>